<protein>
    <submittedName>
        <fullName evidence="9">MFS general substrate transporter</fullName>
    </submittedName>
</protein>
<feature type="transmembrane region" description="Helical" evidence="7">
    <location>
        <begin position="119"/>
        <end position="137"/>
    </location>
</feature>
<proteinExistence type="predicted"/>
<dbReference type="EMBL" id="MU003765">
    <property type="protein sequence ID" value="KAF2726329.1"/>
    <property type="molecule type" value="Genomic_DNA"/>
</dbReference>
<dbReference type="Gene3D" id="1.20.1720.10">
    <property type="entry name" value="Multidrug resistance protein D"/>
    <property type="match status" value="2"/>
</dbReference>
<feature type="region of interest" description="Disordered" evidence="6">
    <location>
        <begin position="1"/>
        <end position="21"/>
    </location>
</feature>
<evidence type="ECO:0000256" key="6">
    <source>
        <dbReference type="SAM" id="MobiDB-lite"/>
    </source>
</evidence>
<dbReference type="PROSITE" id="PS50850">
    <property type="entry name" value="MFS"/>
    <property type="match status" value="1"/>
</dbReference>
<feature type="transmembrane region" description="Helical" evidence="7">
    <location>
        <begin position="93"/>
        <end position="112"/>
    </location>
</feature>
<dbReference type="PANTHER" id="PTHR23502:SF51">
    <property type="entry name" value="QUINIDINE RESISTANCE PROTEIN 1-RELATED"/>
    <property type="match status" value="1"/>
</dbReference>
<dbReference type="AlphaFoldDB" id="A0A9P4UTP3"/>
<feature type="transmembrane region" description="Helical" evidence="7">
    <location>
        <begin position="354"/>
        <end position="378"/>
    </location>
</feature>
<keyword evidence="2" id="KW-0813">Transport</keyword>
<dbReference type="GO" id="GO:0005886">
    <property type="term" value="C:plasma membrane"/>
    <property type="evidence" value="ECO:0007669"/>
    <property type="project" value="TreeGrafter"/>
</dbReference>
<evidence type="ECO:0000259" key="8">
    <source>
        <dbReference type="PROSITE" id="PS50850"/>
    </source>
</evidence>
<dbReference type="OrthoDB" id="2441642at2759"/>
<feature type="transmembrane region" description="Helical" evidence="7">
    <location>
        <begin position="502"/>
        <end position="524"/>
    </location>
</feature>
<keyword evidence="10" id="KW-1185">Reference proteome</keyword>
<dbReference type="Pfam" id="PF07690">
    <property type="entry name" value="MFS_1"/>
    <property type="match status" value="2"/>
</dbReference>
<evidence type="ECO:0000313" key="9">
    <source>
        <dbReference type="EMBL" id="KAF2726329.1"/>
    </source>
</evidence>
<feature type="transmembrane region" description="Helical" evidence="7">
    <location>
        <begin position="323"/>
        <end position="342"/>
    </location>
</feature>
<dbReference type="InterPro" id="IPR020846">
    <property type="entry name" value="MFS_dom"/>
</dbReference>
<feature type="domain" description="Major facilitator superfamily (MFS) profile" evidence="8">
    <location>
        <begin position="57"/>
        <end position="534"/>
    </location>
</feature>
<evidence type="ECO:0000256" key="7">
    <source>
        <dbReference type="SAM" id="Phobius"/>
    </source>
</evidence>
<evidence type="ECO:0000313" key="10">
    <source>
        <dbReference type="Proteomes" id="UP000799441"/>
    </source>
</evidence>
<feature type="transmembrane region" description="Helical" evidence="7">
    <location>
        <begin position="229"/>
        <end position="248"/>
    </location>
</feature>
<dbReference type="GO" id="GO:0022857">
    <property type="term" value="F:transmembrane transporter activity"/>
    <property type="evidence" value="ECO:0007669"/>
    <property type="project" value="InterPro"/>
</dbReference>
<comment type="subcellular location">
    <subcellularLocation>
        <location evidence="1">Membrane</location>
        <topology evidence="1">Multi-pass membrane protein</topology>
    </subcellularLocation>
</comment>
<evidence type="ECO:0000256" key="4">
    <source>
        <dbReference type="ARBA" id="ARBA00022989"/>
    </source>
</evidence>
<reference evidence="9" key="1">
    <citation type="journal article" date="2020" name="Stud. Mycol.">
        <title>101 Dothideomycetes genomes: a test case for predicting lifestyles and emergence of pathogens.</title>
        <authorList>
            <person name="Haridas S."/>
            <person name="Albert R."/>
            <person name="Binder M."/>
            <person name="Bloem J."/>
            <person name="Labutti K."/>
            <person name="Salamov A."/>
            <person name="Andreopoulos B."/>
            <person name="Baker S."/>
            <person name="Barry K."/>
            <person name="Bills G."/>
            <person name="Bluhm B."/>
            <person name="Cannon C."/>
            <person name="Castanera R."/>
            <person name="Culley D."/>
            <person name="Daum C."/>
            <person name="Ezra D."/>
            <person name="Gonzalez J."/>
            <person name="Henrissat B."/>
            <person name="Kuo A."/>
            <person name="Liang C."/>
            <person name="Lipzen A."/>
            <person name="Lutzoni F."/>
            <person name="Magnuson J."/>
            <person name="Mondo S."/>
            <person name="Nolan M."/>
            <person name="Ohm R."/>
            <person name="Pangilinan J."/>
            <person name="Park H.-J."/>
            <person name="Ramirez L."/>
            <person name="Alfaro M."/>
            <person name="Sun H."/>
            <person name="Tritt A."/>
            <person name="Yoshinaga Y."/>
            <person name="Zwiers L.-H."/>
            <person name="Turgeon B."/>
            <person name="Goodwin S."/>
            <person name="Spatafora J."/>
            <person name="Crous P."/>
            <person name="Grigoriev I."/>
        </authorList>
    </citation>
    <scope>NUCLEOTIDE SEQUENCE</scope>
    <source>
        <strain evidence="9">CBS 116435</strain>
    </source>
</reference>
<keyword evidence="3 7" id="KW-0812">Transmembrane</keyword>
<dbReference type="PANTHER" id="PTHR23502">
    <property type="entry name" value="MAJOR FACILITATOR SUPERFAMILY"/>
    <property type="match status" value="1"/>
</dbReference>
<dbReference type="SUPFAM" id="SSF103473">
    <property type="entry name" value="MFS general substrate transporter"/>
    <property type="match status" value="1"/>
</dbReference>
<feature type="transmembrane region" description="Helical" evidence="7">
    <location>
        <begin position="411"/>
        <end position="430"/>
    </location>
</feature>
<gene>
    <name evidence="9" type="ORF">K431DRAFT_324511</name>
</gene>
<dbReference type="InterPro" id="IPR036259">
    <property type="entry name" value="MFS_trans_sf"/>
</dbReference>
<accession>A0A9P4UTP3</accession>
<sequence length="534" mass="58446">MAASHHPGKDSDSEAPPFVPSVDTEKNINAIEQQRSQLGAETEAPFSVFTLAEKRLIIFIASFTTLLPPLTGSMYYPIIPMLADDLHVSTGDISYTITAYLGIAPSFIGNLSDETGRRPALIVAFIIYLAGCIGAAFRDNYALLLVMRCLQSAGSSATIAMSLATVSDIVTSAERGSYTSYVQMGWMVGPAIGPVRCEPSVLSKGKEFADPWSKIIGGLLSQYLGWKSIFWFMTIFASTVLIILLLFMPETSRKIVGNGSVPSPRWNRPFFTILRGKYKRQADNESGAHNTLTDLSQTRRSTRAHMSPWSSLKLFGEKETCMLLLYSGMIYASSYVIVSTLPAQLKKGYGFNTIQISLCYLPAAFGTITSVLGSGRFLDWNFHRHANRLGIEISKQKQQDLRNFPIETARLQITLPLLIGTGICMLSYGWTLQARTSLAAPLVFLFLQAFGIASSFSSMNNLLLDLHRDKPGTCSSAMNLSRCWLGAGGVALGGLISNAGGAGWMTVTVVGLWLVFSPFVLLVLRYGPKWREQK</sequence>
<dbReference type="InterPro" id="IPR011701">
    <property type="entry name" value="MFS"/>
</dbReference>
<feature type="transmembrane region" description="Helical" evidence="7">
    <location>
        <begin position="476"/>
        <end position="496"/>
    </location>
</feature>
<keyword evidence="5 7" id="KW-0472">Membrane</keyword>
<evidence type="ECO:0000256" key="3">
    <source>
        <dbReference type="ARBA" id="ARBA00022692"/>
    </source>
</evidence>
<evidence type="ECO:0000256" key="2">
    <source>
        <dbReference type="ARBA" id="ARBA00022448"/>
    </source>
</evidence>
<comment type="caution">
    <text evidence="9">The sequence shown here is derived from an EMBL/GenBank/DDBJ whole genome shotgun (WGS) entry which is preliminary data.</text>
</comment>
<evidence type="ECO:0000256" key="1">
    <source>
        <dbReference type="ARBA" id="ARBA00004141"/>
    </source>
</evidence>
<organism evidence="9 10">
    <name type="scientific">Polychaeton citri CBS 116435</name>
    <dbReference type="NCBI Taxonomy" id="1314669"/>
    <lineage>
        <taxon>Eukaryota</taxon>
        <taxon>Fungi</taxon>
        <taxon>Dikarya</taxon>
        <taxon>Ascomycota</taxon>
        <taxon>Pezizomycotina</taxon>
        <taxon>Dothideomycetes</taxon>
        <taxon>Dothideomycetidae</taxon>
        <taxon>Capnodiales</taxon>
        <taxon>Capnodiaceae</taxon>
        <taxon>Polychaeton</taxon>
    </lineage>
</organism>
<dbReference type="Proteomes" id="UP000799441">
    <property type="component" value="Unassembled WGS sequence"/>
</dbReference>
<evidence type="ECO:0000256" key="5">
    <source>
        <dbReference type="ARBA" id="ARBA00023136"/>
    </source>
</evidence>
<name>A0A9P4UTP3_9PEZI</name>
<keyword evidence="4 7" id="KW-1133">Transmembrane helix</keyword>
<feature type="transmembrane region" description="Helical" evidence="7">
    <location>
        <begin position="56"/>
        <end position="78"/>
    </location>
</feature>
<feature type="transmembrane region" description="Helical" evidence="7">
    <location>
        <begin position="442"/>
        <end position="464"/>
    </location>
</feature>
<dbReference type="Gene3D" id="1.20.1250.20">
    <property type="entry name" value="MFS general substrate transporter like domains"/>
    <property type="match status" value="1"/>
</dbReference>